<keyword evidence="14" id="KW-1185">Reference proteome</keyword>
<feature type="transmembrane region" description="Helical" evidence="11">
    <location>
        <begin position="370"/>
        <end position="390"/>
    </location>
</feature>
<feature type="transmembrane region" description="Helical" evidence="11">
    <location>
        <begin position="420"/>
        <end position="442"/>
    </location>
</feature>
<evidence type="ECO:0000256" key="11">
    <source>
        <dbReference type="RuleBase" id="RU362031"/>
    </source>
</evidence>
<dbReference type="GO" id="GO:0016020">
    <property type="term" value="C:membrane"/>
    <property type="evidence" value="ECO:0007669"/>
    <property type="project" value="UniProtKB-SubCell"/>
</dbReference>
<dbReference type="Pfam" id="PF02163">
    <property type="entry name" value="Peptidase_M50"/>
    <property type="match status" value="1"/>
</dbReference>
<keyword evidence="4" id="KW-0645">Protease</keyword>
<evidence type="ECO:0000256" key="8">
    <source>
        <dbReference type="ARBA" id="ARBA00022989"/>
    </source>
</evidence>
<evidence type="ECO:0000256" key="10">
    <source>
        <dbReference type="ARBA" id="ARBA00023136"/>
    </source>
</evidence>
<gene>
    <name evidence="13" type="ORF">A6A20_04685</name>
</gene>
<keyword evidence="5 11" id="KW-0812">Transmembrane</keyword>
<dbReference type="NCBIfam" id="NF008046">
    <property type="entry name" value="PRK10779.1"/>
    <property type="match status" value="1"/>
</dbReference>
<organism evidence="13 14">
    <name type="scientific">Volucribacter amazonae</name>
    <dbReference type="NCBI Taxonomy" id="256731"/>
    <lineage>
        <taxon>Bacteria</taxon>
        <taxon>Pseudomonadati</taxon>
        <taxon>Pseudomonadota</taxon>
        <taxon>Gammaproteobacteria</taxon>
        <taxon>Pasteurellales</taxon>
        <taxon>Pasteurellaceae</taxon>
        <taxon>Volucribacter</taxon>
    </lineage>
</organism>
<evidence type="ECO:0000256" key="2">
    <source>
        <dbReference type="ARBA" id="ARBA00004141"/>
    </source>
</evidence>
<dbReference type="RefSeq" id="WP_279572383.1">
    <property type="nucleotide sequence ID" value="NZ_LWID01000001.1"/>
</dbReference>
<evidence type="ECO:0000256" key="1">
    <source>
        <dbReference type="ARBA" id="ARBA00001947"/>
    </source>
</evidence>
<evidence type="ECO:0000259" key="12">
    <source>
        <dbReference type="SMART" id="SM00228"/>
    </source>
</evidence>
<dbReference type="Gene3D" id="2.30.42.10">
    <property type="match status" value="2"/>
</dbReference>
<feature type="domain" description="PDZ" evidence="12">
    <location>
        <begin position="114"/>
        <end position="185"/>
    </location>
</feature>
<dbReference type="InterPro" id="IPR001478">
    <property type="entry name" value="PDZ"/>
</dbReference>
<dbReference type="Pfam" id="PF17820">
    <property type="entry name" value="PDZ_6"/>
    <property type="match status" value="1"/>
</dbReference>
<comment type="cofactor">
    <cofactor evidence="1 11">
        <name>Zn(2+)</name>
        <dbReference type="ChEBI" id="CHEBI:29105"/>
    </cofactor>
</comment>
<dbReference type="PANTHER" id="PTHR42837">
    <property type="entry name" value="REGULATOR OF SIGMA-E PROTEASE RSEP"/>
    <property type="match status" value="1"/>
</dbReference>
<comment type="similarity">
    <text evidence="3 11">Belongs to the peptidase M50B family.</text>
</comment>
<proteinExistence type="inferred from homology"/>
<evidence type="ECO:0000256" key="3">
    <source>
        <dbReference type="ARBA" id="ARBA00007931"/>
    </source>
</evidence>
<evidence type="ECO:0000256" key="9">
    <source>
        <dbReference type="ARBA" id="ARBA00023049"/>
    </source>
</evidence>
<dbReference type="PANTHER" id="PTHR42837:SF2">
    <property type="entry name" value="MEMBRANE METALLOPROTEASE ARASP2, CHLOROPLASTIC-RELATED"/>
    <property type="match status" value="1"/>
</dbReference>
<keyword evidence="10 11" id="KW-0472">Membrane</keyword>
<dbReference type="NCBIfam" id="TIGR00054">
    <property type="entry name" value="RIP metalloprotease RseP"/>
    <property type="match status" value="1"/>
</dbReference>
<keyword evidence="9 11" id="KW-0482">Metalloprotease</keyword>
<keyword evidence="6 11" id="KW-0378">Hydrolase</keyword>
<keyword evidence="8 11" id="KW-1133">Transmembrane helix</keyword>
<dbReference type="CDD" id="cd23082">
    <property type="entry name" value="cpPDZ1_EcRseP-like"/>
    <property type="match status" value="1"/>
</dbReference>
<dbReference type="GO" id="GO:0006508">
    <property type="term" value="P:proteolysis"/>
    <property type="evidence" value="ECO:0007669"/>
    <property type="project" value="UniProtKB-KW"/>
</dbReference>
<dbReference type="InterPro" id="IPR041489">
    <property type="entry name" value="PDZ_6"/>
</dbReference>
<dbReference type="InterPro" id="IPR008915">
    <property type="entry name" value="Peptidase_M50"/>
</dbReference>
<dbReference type="EC" id="3.4.24.-" evidence="11"/>
<keyword evidence="11" id="KW-0479">Metal-binding</keyword>
<dbReference type="CDD" id="cd06163">
    <property type="entry name" value="S2P-M50_PDZ_RseP-like"/>
    <property type="match status" value="2"/>
</dbReference>
<reference evidence="13" key="1">
    <citation type="submission" date="2016-03" db="EMBL/GenBank/DDBJ databases">
        <title>Co-evolution between Pasteurellaceae and their hosts.</title>
        <authorList>
            <person name="Hansen M.J."/>
            <person name="Bojesen A.M."/>
            <person name="Planet P."/>
        </authorList>
    </citation>
    <scope>NUCLEOTIDE SEQUENCE</scope>
    <source>
        <strain evidence="13">146/S8/89</strain>
    </source>
</reference>
<evidence type="ECO:0000313" key="14">
    <source>
        <dbReference type="Proteomes" id="UP001155500"/>
    </source>
</evidence>
<feature type="transmembrane region" description="Helical" evidence="11">
    <location>
        <begin position="97"/>
        <end position="121"/>
    </location>
</feature>
<keyword evidence="7 11" id="KW-0862">Zinc</keyword>
<comment type="caution">
    <text evidence="13">The sequence shown here is derived from an EMBL/GenBank/DDBJ whole genome shotgun (WGS) entry which is preliminary data.</text>
</comment>
<accession>A0A9X4PAZ1</accession>
<feature type="domain" description="PDZ" evidence="12">
    <location>
        <begin position="210"/>
        <end position="278"/>
    </location>
</feature>
<dbReference type="EMBL" id="LWID01000001">
    <property type="protein sequence ID" value="MDG6894937.1"/>
    <property type="molecule type" value="Genomic_DNA"/>
</dbReference>
<evidence type="ECO:0000313" key="13">
    <source>
        <dbReference type="EMBL" id="MDG6894937.1"/>
    </source>
</evidence>
<comment type="subcellular location">
    <subcellularLocation>
        <location evidence="2">Membrane</location>
        <topology evidence="2">Multi-pass membrane protein</topology>
    </subcellularLocation>
</comment>
<evidence type="ECO:0000256" key="6">
    <source>
        <dbReference type="ARBA" id="ARBA00022801"/>
    </source>
</evidence>
<dbReference type="InterPro" id="IPR036034">
    <property type="entry name" value="PDZ_sf"/>
</dbReference>
<sequence>MSFLWSLGAFIIVIAVLVAVHEYGHFWAARKCGIKVQRFSIGFGKVIWSRKDKQGTEFAVSLIPLGGYVKMLDERNESVPEQLKSQAFNHKTVAQRAFVIAAGPLANFLFAIFAYWVIYLIGIPTIKPVIEQVQPQSLAAQADIRPDNQIMAIDGSKTPDWETVNMLLATKMGSQQVAILLKDIQTGVEKQKIINLANWRFDPDKESAFSALGIEPMRTKVSMILSNVIAGSPADQAGLMVGDNIVAVGQQKVDWQQFVQRIQDSNGQPLPITFERHGDYHQIEIVPEKNQQRWFVGLSPTVEPIADEYRTELKYGMLESLQKGLEKTIQLCWITIKVIGKLFTGDLSLNNLSGPISIAKGAGISSEIGFVYYLSFMALISVNLGIMNLFPLPVLDGGHLVFLAAEAIRGKPLSARMQEISYRIGATLLLMLTFFAIFNDFLRL</sequence>
<dbReference type="GO" id="GO:0004222">
    <property type="term" value="F:metalloendopeptidase activity"/>
    <property type="evidence" value="ECO:0007669"/>
    <property type="project" value="InterPro"/>
</dbReference>
<dbReference type="SMART" id="SM00228">
    <property type="entry name" value="PDZ"/>
    <property type="match status" value="2"/>
</dbReference>
<dbReference type="Proteomes" id="UP001155500">
    <property type="component" value="Unassembled WGS sequence"/>
</dbReference>
<protein>
    <recommendedName>
        <fullName evidence="11">Zinc metalloprotease</fullName>
        <ecNumber evidence="11">3.4.24.-</ecNumber>
    </recommendedName>
</protein>
<dbReference type="CDD" id="cd23081">
    <property type="entry name" value="cpPDZ_EcRseP-like"/>
    <property type="match status" value="1"/>
</dbReference>
<evidence type="ECO:0000256" key="7">
    <source>
        <dbReference type="ARBA" id="ARBA00022833"/>
    </source>
</evidence>
<dbReference type="InterPro" id="IPR004387">
    <property type="entry name" value="Pept_M50_Zn"/>
</dbReference>
<name>A0A9X4PAZ1_9PAST</name>
<evidence type="ECO:0000256" key="4">
    <source>
        <dbReference type="ARBA" id="ARBA00022670"/>
    </source>
</evidence>
<evidence type="ECO:0000256" key="5">
    <source>
        <dbReference type="ARBA" id="ARBA00022692"/>
    </source>
</evidence>
<dbReference type="GO" id="GO:0046872">
    <property type="term" value="F:metal ion binding"/>
    <property type="evidence" value="ECO:0007669"/>
    <property type="project" value="UniProtKB-KW"/>
</dbReference>
<dbReference type="AlphaFoldDB" id="A0A9X4PAZ1"/>
<dbReference type="SUPFAM" id="SSF50156">
    <property type="entry name" value="PDZ domain-like"/>
    <property type="match status" value="2"/>
</dbReference>